<feature type="compositionally biased region" description="Polar residues" evidence="1">
    <location>
        <begin position="398"/>
        <end position="410"/>
    </location>
</feature>
<feature type="region of interest" description="Disordered" evidence="1">
    <location>
        <begin position="244"/>
        <end position="452"/>
    </location>
</feature>
<sequence>MDYEWTPFDRRPQRLYRLIFPATRTTYDPNFGIKAANRTLMLPYALNTPMSFLRAHMRKVAQQQANSPEASEVLNTIGLQDNPGACLQAFLDSVHAHRTGAIFAHGSPFISFFEDKGEAEAWALAAEEIWGADRVALLAVNPSLPMMRGVMFWKVSDIQDRFKEPNWGIQWEDGVDRRPPTLCQYPRNSEWLALYGVPKESFAESIYIEDIRGEPGRFVNRLPYYRGDDNGLYNGVPPHNWGHSYFDQPLNQPSHPSGRTHFPRRGSQSSKASSSGSRPSDSDSEEHIQPDAEGEESIRDPNQSPEDGQIINLVTPSPPGPFRHAEVGERIQGPNQAPENIGFMDLTSPSPPCQRRRGHPSEARGRFQIPNQLPEDDDIIDLTSTPSPTTPSSPRSVRCSSWPHTEQDSLLVSPKPIPLRRSSFSPHNLTGSRSPYSVSPPALTPSTPTEPFPAFDPAYLGSPERESEARIRRHINVSMGTPISNQPNSAAAAQSNPFPFPLRSNRYTPDPTAIFHSRSWEPYLGGLNEGFNADTLYDAPLVDFEGVDMDIVLFRDEEHSPGSPFCKSVDQLFKSAELKRKKGKEKEKEKEGESREDFREFLRDVKRAKMDVDVVKLMLDGLK</sequence>
<evidence type="ECO:0000313" key="3">
    <source>
        <dbReference type="Proteomes" id="UP000566819"/>
    </source>
</evidence>
<dbReference type="Proteomes" id="UP000566819">
    <property type="component" value="Unassembled WGS sequence"/>
</dbReference>
<feature type="compositionally biased region" description="Polar residues" evidence="1">
    <location>
        <begin position="422"/>
        <end position="437"/>
    </location>
</feature>
<evidence type="ECO:0000313" key="2">
    <source>
        <dbReference type="EMBL" id="KAF4634147.1"/>
    </source>
</evidence>
<accession>A0A8H4RTC5</accession>
<organism evidence="2 3">
    <name type="scientific">Cudoniella acicularis</name>
    <dbReference type="NCBI Taxonomy" id="354080"/>
    <lineage>
        <taxon>Eukaryota</taxon>
        <taxon>Fungi</taxon>
        <taxon>Dikarya</taxon>
        <taxon>Ascomycota</taxon>
        <taxon>Pezizomycotina</taxon>
        <taxon>Leotiomycetes</taxon>
        <taxon>Helotiales</taxon>
        <taxon>Tricladiaceae</taxon>
        <taxon>Cudoniella</taxon>
    </lineage>
</organism>
<dbReference type="EMBL" id="JAAMPI010000205">
    <property type="protein sequence ID" value="KAF4634147.1"/>
    <property type="molecule type" value="Genomic_DNA"/>
</dbReference>
<dbReference type="AlphaFoldDB" id="A0A8H4RTC5"/>
<feature type="compositionally biased region" description="Low complexity" evidence="1">
    <location>
        <begin position="265"/>
        <end position="279"/>
    </location>
</feature>
<feature type="compositionally biased region" description="Low complexity" evidence="1">
    <location>
        <begin position="383"/>
        <end position="394"/>
    </location>
</feature>
<keyword evidence="3" id="KW-1185">Reference proteome</keyword>
<protein>
    <submittedName>
        <fullName evidence="2">Uncharacterized protein</fullName>
    </submittedName>
</protein>
<gene>
    <name evidence="2" type="ORF">G7Y89_g3963</name>
</gene>
<reference evidence="2 3" key="1">
    <citation type="submission" date="2020-03" db="EMBL/GenBank/DDBJ databases">
        <title>Draft Genome Sequence of Cudoniella acicularis.</title>
        <authorList>
            <person name="Buettner E."/>
            <person name="Kellner H."/>
        </authorList>
    </citation>
    <scope>NUCLEOTIDE SEQUENCE [LARGE SCALE GENOMIC DNA]</scope>
    <source>
        <strain evidence="2 3">DSM 108380</strain>
    </source>
</reference>
<evidence type="ECO:0000256" key="1">
    <source>
        <dbReference type="SAM" id="MobiDB-lite"/>
    </source>
</evidence>
<comment type="caution">
    <text evidence="2">The sequence shown here is derived from an EMBL/GenBank/DDBJ whole genome shotgun (WGS) entry which is preliminary data.</text>
</comment>
<name>A0A8H4RTC5_9HELO</name>
<proteinExistence type="predicted"/>